<feature type="transmembrane region" description="Helical" evidence="1">
    <location>
        <begin position="336"/>
        <end position="356"/>
    </location>
</feature>
<dbReference type="EMBL" id="JAKNRV010000026">
    <property type="protein sequence ID" value="MCK1783831.1"/>
    <property type="molecule type" value="Genomic_DNA"/>
</dbReference>
<keyword evidence="1" id="KW-0472">Membrane</keyword>
<accession>A0ABT0EDN9</accession>
<evidence type="ECO:0000256" key="1">
    <source>
        <dbReference type="SAM" id="Phobius"/>
    </source>
</evidence>
<keyword evidence="1" id="KW-0812">Transmembrane</keyword>
<feature type="transmembrane region" description="Helical" evidence="1">
    <location>
        <begin position="187"/>
        <end position="203"/>
    </location>
</feature>
<proteinExistence type="predicted"/>
<feature type="transmembrane region" description="Helical" evidence="1">
    <location>
        <begin position="289"/>
        <end position="307"/>
    </location>
</feature>
<feature type="transmembrane region" description="Helical" evidence="1">
    <location>
        <begin position="210"/>
        <end position="228"/>
    </location>
</feature>
<feature type="transmembrane region" description="Helical" evidence="1">
    <location>
        <begin position="92"/>
        <end position="112"/>
    </location>
</feature>
<gene>
    <name evidence="2" type="ORF">L9Z73_05485</name>
</gene>
<evidence type="ECO:0000313" key="3">
    <source>
        <dbReference type="Proteomes" id="UP001317085"/>
    </source>
</evidence>
<reference evidence="2 3" key="1">
    <citation type="submission" date="2022-02" db="EMBL/GenBank/DDBJ databases">
        <title>Comparative genomics of the first Antarctic Pseudomonas spp. capable of biotransforming 2,4,6-Trinitrotoluene.</title>
        <authorList>
            <person name="Cabrera M.A."/>
            <person name="Marquez S.L."/>
            <person name="Perez-Donoso J.M."/>
        </authorList>
    </citation>
    <scope>NUCLEOTIDE SEQUENCE [LARGE SCALE GENOMIC DNA]</scope>
    <source>
        <strain evidence="2 3">TNT11</strain>
    </source>
</reference>
<feature type="transmembrane region" description="Helical" evidence="1">
    <location>
        <begin position="135"/>
        <end position="152"/>
    </location>
</feature>
<comment type="caution">
    <text evidence="2">The sequence shown here is derived from an EMBL/GenBank/DDBJ whole genome shotgun (WGS) entry which is preliminary data.</text>
</comment>
<organism evidence="2 3">
    <name type="scientific">Pseudomonas emilianonis</name>
    <dbReference type="NCBI Taxonomy" id="2915812"/>
    <lineage>
        <taxon>Bacteria</taxon>
        <taxon>Pseudomonadati</taxon>
        <taxon>Pseudomonadota</taxon>
        <taxon>Gammaproteobacteria</taxon>
        <taxon>Pseudomonadales</taxon>
        <taxon>Pseudomonadaceae</taxon>
        <taxon>Pseudomonas</taxon>
    </lineage>
</organism>
<feature type="transmembrane region" description="Helical" evidence="1">
    <location>
        <begin position="164"/>
        <end position="181"/>
    </location>
</feature>
<dbReference type="Proteomes" id="UP001317085">
    <property type="component" value="Unassembled WGS sequence"/>
</dbReference>
<keyword evidence="3" id="KW-1185">Reference proteome</keyword>
<feature type="transmembrane region" description="Helical" evidence="1">
    <location>
        <begin position="63"/>
        <end position="80"/>
    </location>
</feature>
<feature type="transmembrane region" description="Helical" evidence="1">
    <location>
        <begin position="262"/>
        <end position="277"/>
    </location>
</feature>
<dbReference type="RefSeq" id="WP_247397198.1">
    <property type="nucleotide sequence ID" value="NZ_JAKNRV010000026.1"/>
</dbReference>
<feature type="transmembrane region" description="Helical" evidence="1">
    <location>
        <begin position="313"/>
        <end position="331"/>
    </location>
</feature>
<evidence type="ECO:0000313" key="2">
    <source>
        <dbReference type="EMBL" id="MCK1783831.1"/>
    </source>
</evidence>
<keyword evidence="1" id="KW-1133">Transmembrane helix</keyword>
<sequence length="792" mass="86697">MLLNMEDRRPMLSGTSKRWAEMLSKALLLIVLVCVFVPFDPAMPTYGLDASWVFGMNQAVSQGLRIGTDVVFTFGPYASIYTRAYHPATDTLMLLGSSFLAISCWISILFLVRSRPGLILALCVPMLLSAHSRDALLLFIPLLAALVVYRISQDERGPRRASPATYAVLLIAFAAVGLIPIVKGSLLLLSLTITLGCALMFVLNKEKTLALFSLCVPVLSLVVFWVAAGQDLSDLGSFFVNIAPIISGYTEAMAYSGKNREIALYLICAVLLMVCVFKGRKTPIALVDLYVPGVYFLFLFICFKAAFVRHDAHALTGAVALIFAVLTLLLFRKGKLITFVLILSVVTTGVIFARYVGFKFSEVVRVYDWAFVGAQKGIERRLSGENWPQSQFDELLAGYKKNSPLPLLPGRSDIYSYNQAVLISSGNTWAPRPIIQSYSVYTSDLAEKNRDYLLSKNAPDNIFFKVEPIDGRLPSMEDGTSWPALLTHYRPVKQLDEYLRLEKLPSAPASTGIKPGVVLAYKMGEDVALASTDKILVARVVIKPTVLGRLANILFKPAELKISATLMNGEVRTYRVVSGMLKSGVILSPLVESTPEFSYLYEGTDRLLDKRVKSVKIFQEGRSSRSWQPEYTLALDELDVAHDADLSSVYNVGEWDKEAGELPMLKAQKCAGGIDAINGRPATSSIKVGRGLSVTGWLASSLEDGTVPDAAYLVLTDESGKRSFVKGAVAARPDVAKAYNKPTLARAGYSIAIDTIGLQGAYVLQLAMKTAGHIEICPEYSIFATLNDQVKQ</sequence>
<name>A0ABT0EDN9_9PSED</name>
<protein>
    <submittedName>
        <fullName evidence="2">Uncharacterized protein</fullName>
    </submittedName>
</protein>